<keyword evidence="2" id="KW-1185">Reference proteome</keyword>
<dbReference type="AlphaFoldDB" id="A0AAW0J138"/>
<proteinExistence type="predicted"/>
<dbReference type="Proteomes" id="UP000237347">
    <property type="component" value="Unassembled WGS sequence"/>
</dbReference>
<name>A0AAW0J138_QUESU</name>
<comment type="caution">
    <text evidence="1">The sequence shown here is derived from an EMBL/GenBank/DDBJ whole genome shotgun (WGS) entry which is preliminary data.</text>
</comment>
<dbReference type="Gramene" id="rna-CFP56_40962">
    <property type="protein sequence ID" value="cds-POE70644.1"/>
    <property type="gene ID" value="gene-CFP56_40962"/>
</dbReference>
<sequence>MSLKGRGQGVDLGTSTRSLIRSIFFSFLGLEFPYDPLNLFPFLVFLSPRPHTIGTPTPDPDIDDDDGGGVRELEGGRCVIITRRASAPHHCIIAIFFAPRASRFTVAVAQKSKPTMTPPHPVKMKRWGLCYGPG</sequence>
<evidence type="ECO:0000313" key="2">
    <source>
        <dbReference type="Proteomes" id="UP000237347"/>
    </source>
</evidence>
<dbReference type="EMBL" id="PKMF04000744">
    <property type="protein sequence ID" value="KAK7820283.1"/>
    <property type="molecule type" value="Genomic_DNA"/>
</dbReference>
<organism evidence="1 2">
    <name type="scientific">Quercus suber</name>
    <name type="common">Cork oak</name>
    <dbReference type="NCBI Taxonomy" id="58331"/>
    <lineage>
        <taxon>Eukaryota</taxon>
        <taxon>Viridiplantae</taxon>
        <taxon>Streptophyta</taxon>
        <taxon>Embryophyta</taxon>
        <taxon>Tracheophyta</taxon>
        <taxon>Spermatophyta</taxon>
        <taxon>Magnoliopsida</taxon>
        <taxon>eudicotyledons</taxon>
        <taxon>Gunneridae</taxon>
        <taxon>Pentapetalae</taxon>
        <taxon>rosids</taxon>
        <taxon>fabids</taxon>
        <taxon>Fagales</taxon>
        <taxon>Fagaceae</taxon>
        <taxon>Quercus</taxon>
    </lineage>
</organism>
<accession>A0AAW0J138</accession>
<evidence type="ECO:0000313" key="1">
    <source>
        <dbReference type="EMBL" id="KAK7820283.1"/>
    </source>
</evidence>
<protein>
    <submittedName>
        <fullName evidence="1">Uncharacterized protein</fullName>
    </submittedName>
</protein>
<gene>
    <name evidence="1" type="ORF">CFP56_038993</name>
</gene>
<reference evidence="1 2" key="1">
    <citation type="journal article" date="2018" name="Sci. Data">
        <title>The draft genome sequence of cork oak.</title>
        <authorList>
            <person name="Ramos A.M."/>
            <person name="Usie A."/>
            <person name="Barbosa P."/>
            <person name="Barros P.M."/>
            <person name="Capote T."/>
            <person name="Chaves I."/>
            <person name="Simoes F."/>
            <person name="Abreu I."/>
            <person name="Carrasquinho I."/>
            <person name="Faro C."/>
            <person name="Guimaraes J.B."/>
            <person name="Mendonca D."/>
            <person name="Nobrega F."/>
            <person name="Rodrigues L."/>
            <person name="Saibo N.J.M."/>
            <person name="Varela M.C."/>
            <person name="Egas C."/>
            <person name="Matos J."/>
            <person name="Miguel C.M."/>
            <person name="Oliveira M.M."/>
            <person name="Ricardo C.P."/>
            <person name="Goncalves S."/>
        </authorList>
    </citation>
    <scope>NUCLEOTIDE SEQUENCE [LARGE SCALE GENOMIC DNA]</scope>
    <source>
        <strain evidence="2">cv. HL8</strain>
    </source>
</reference>